<gene>
    <name evidence="1" type="ORF">SVIO_009280</name>
</gene>
<dbReference type="Proteomes" id="UP000301309">
    <property type="component" value="Unassembled WGS sequence"/>
</dbReference>
<dbReference type="AlphaFoldDB" id="A0A4D4KN19"/>
<evidence type="ECO:0000313" key="2">
    <source>
        <dbReference type="Proteomes" id="UP000301309"/>
    </source>
</evidence>
<organism evidence="1 2">
    <name type="scientific">Streptomyces violaceusniger</name>
    <dbReference type="NCBI Taxonomy" id="68280"/>
    <lineage>
        <taxon>Bacteria</taxon>
        <taxon>Bacillati</taxon>
        <taxon>Actinomycetota</taxon>
        <taxon>Actinomycetes</taxon>
        <taxon>Kitasatosporales</taxon>
        <taxon>Streptomycetaceae</taxon>
        <taxon>Streptomyces</taxon>
        <taxon>Streptomyces violaceusniger group</taxon>
    </lineage>
</organism>
<dbReference type="EMBL" id="BJHW01000001">
    <property type="protein sequence ID" value="GDY50305.1"/>
    <property type="molecule type" value="Genomic_DNA"/>
</dbReference>
<sequence>MVDEAGDIPELATFGVLIARSAVQGNGDGASPVGGRPRRIAESIAAVPPVPTAAGQRGPLEAEAVACARRGSVVGGTSTVCCISANCAGARSSPPTSAVKNLLVSSFVLIIDPSASPSKGK</sequence>
<accession>A0A4D4KN19</accession>
<comment type="caution">
    <text evidence="1">The sequence shown here is derived from an EMBL/GenBank/DDBJ whole genome shotgun (WGS) entry which is preliminary data.</text>
</comment>
<proteinExistence type="predicted"/>
<protein>
    <submittedName>
        <fullName evidence="1">Uncharacterized protein</fullName>
    </submittedName>
</protein>
<reference evidence="1 2" key="1">
    <citation type="journal article" date="2020" name="Int. J. Syst. Evol. Microbiol.">
        <title>Reclassification of Streptomyces castelarensis and Streptomyces sporoclivatus as later heterotypic synonyms of Streptomyces antimycoticus.</title>
        <authorList>
            <person name="Komaki H."/>
            <person name="Tamura T."/>
        </authorList>
    </citation>
    <scope>NUCLEOTIDE SEQUENCE [LARGE SCALE GENOMIC DNA]</scope>
    <source>
        <strain evidence="1 2">NBRC 13459</strain>
    </source>
</reference>
<evidence type="ECO:0000313" key="1">
    <source>
        <dbReference type="EMBL" id="GDY50305.1"/>
    </source>
</evidence>
<keyword evidence="2" id="KW-1185">Reference proteome</keyword>
<name>A0A4D4KN19_STRVO</name>